<feature type="transmembrane region" description="Helical" evidence="2">
    <location>
        <begin position="6"/>
        <end position="28"/>
    </location>
</feature>
<dbReference type="InterPro" id="IPR001245">
    <property type="entry name" value="Ser-Thr/Tyr_kinase_cat_dom"/>
</dbReference>
<dbReference type="AlphaFoldDB" id="A0A7N1A566"/>
<dbReference type="EnsemblPlants" id="Kaladp0086s0054.1.v1.1">
    <property type="protein sequence ID" value="Kaladp0086s0054.1.v1.1.CDS.1"/>
    <property type="gene ID" value="Kaladp0086s0054.v1.1"/>
</dbReference>
<dbReference type="OMA" id="WNLGYLA"/>
<feature type="domain" description="Protein kinase" evidence="3">
    <location>
        <begin position="72"/>
        <end position="380"/>
    </location>
</feature>
<organism evidence="4 5">
    <name type="scientific">Kalanchoe fedtschenkoi</name>
    <name type="common">Lavender scallops</name>
    <name type="synonym">South American air plant</name>
    <dbReference type="NCBI Taxonomy" id="63787"/>
    <lineage>
        <taxon>Eukaryota</taxon>
        <taxon>Viridiplantae</taxon>
        <taxon>Streptophyta</taxon>
        <taxon>Embryophyta</taxon>
        <taxon>Tracheophyta</taxon>
        <taxon>Spermatophyta</taxon>
        <taxon>Magnoliopsida</taxon>
        <taxon>eudicotyledons</taxon>
        <taxon>Gunneridae</taxon>
        <taxon>Pentapetalae</taxon>
        <taxon>Saxifragales</taxon>
        <taxon>Crassulaceae</taxon>
        <taxon>Kalanchoe</taxon>
    </lineage>
</organism>
<keyword evidence="2" id="KW-0812">Transmembrane</keyword>
<evidence type="ECO:0000313" key="4">
    <source>
        <dbReference type="EnsemblPlants" id="Kaladp0086s0054.1.v1.1.CDS.1"/>
    </source>
</evidence>
<dbReference type="PANTHER" id="PTHR45927">
    <property type="entry name" value="LYSM-DOMAIN RECEPTOR-LIKE KINASE-RELATED"/>
    <property type="match status" value="1"/>
</dbReference>
<accession>A0A7N1A566</accession>
<dbReference type="Gene3D" id="1.10.510.10">
    <property type="entry name" value="Transferase(Phosphotransferase) domain 1"/>
    <property type="match status" value="1"/>
</dbReference>
<dbReference type="Gene3D" id="3.30.200.20">
    <property type="entry name" value="Phosphorylase Kinase, domain 1"/>
    <property type="match status" value="1"/>
</dbReference>
<sequence>MWIVGYYLTICGSVVGCLLAVLAVYFVIHWQLKKQDSLKDPDLEMRKLSLSIRTTSEKKISFDGSQSTFDGLNIRDKTPRKMLVEIYASEEIRRATDDFNRANLIGGAVYHSRLNGREVAIKISDRETHSNIEFELFSDTTHCHPNILRLLGTCLGDGSEAFLVFEFARNGTLKDWLHGGLVLKNQFIASCYCSLTWSQRLKICLHVAKALKYMHHAMIPSYVHRNVKSRNIFLDEDFKAKLGNFGMARCAKEDDEEADFETESCSSRAASWAKGYLAPEGAASRETDIFAYGVVLLEVLSAQAPVSEGSESVSLADKVKSILKSGKAEEALREWIDRALGDDYPFPEALKLAELARACTEEDPSSRPTAIEIVDKLSVLVRGSPEEERSPLSESSSKPLAKSAAIRP</sequence>
<dbReference type="InterPro" id="IPR011009">
    <property type="entry name" value="Kinase-like_dom_sf"/>
</dbReference>
<keyword evidence="2" id="KW-0472">Membrane</keyword>
<evidence type="ECO:0000313" key="5">
    <source>
        <dbReference type="Proteomes" id="UP000594263"/>
    </source>
</evidence>
<evidence type="ECO:0000256" key="1">
    <source>
        <dbReference type="SAM" id="MobiDB-lite"/>
    </source>
</evidence>
<dbReference type="Proteomes" id="UP000594263">
    <property type="component" value="Unplaced"/>
</dbReference>
<keyword evidence="2" id="KW-1133">Transmembrane helix</keyword>
<evidence type="ECO:0000256" key="2">
    <source>
        <dbReference type="SAM" id="Phobius"/>
    </source>
</evidence>
<dbReference type="GO" id="GO:0004672">
    <property type="term" value="F:protein kinase activity"/>
    <property type="evidence" value="ECO:0007669"/>
    <property type="project" value="InterPro"/>
</dbReference>
<dbReference type="PROSITE" id="PS50011">
    <property type="entry name" value="PROTEIN_KINASE_DOM"/>
    <property type="match status" value="1"/>
</dbReference>
<protein>
    <recommendedName>
        <fullName evidence="3">Protein kinase domain-containing protein</fullName>
    </recommendedName>
</protein>
<name>A0A7N1A566_KALFE</name>
<dbReference type="InterPro" id="IPR000719">
    <property type="entry name" value="Prot_kinase_dom"/>
</dbReference>
<dbReference type="SUPFAM" id="SSF56112">
    <property type="entry name" value="Protein kinase-like (PK-like)"/>
    <property type="match status" value="1"/>
</dbReference>
<dbReference type="GO" id="GO:0005524">
    <property type="term" value="F:ATP binding"/>
    <property type="evidence" value="ECO:0007669"/>
    <property type="project" value="InterPro"/>
</dbReference>
<dbReference type="Pfam" id="PF07714">
    <property type="entry name" value="PK_Tyr_Ser-Thr"/>
    <property type="match status" value="1"/>
</dbReference>
<feature type="compositionally biased region" description="Low complexity" evidence="1">
    <location>
        <begin position="392"/>
        <end position="408"/>
    </location>
</feature>
<dbReference type="InterPro" id="IPR052611">
    <property type="entry name" value="Plant_RLK_LysM"/>
</dbReference>
<dbReference type="PANTHER" id="PTHR45927:SF13">
    <property type="entry name" value="PROTEIN LYK2"/>
    <property type="match status" value="1"/>
</dbReference>
<evidence type="ECO:0000259" key="3">
    <source>
        <dbReference type="PROSITE" id="PS50011"/>
    </source>
</evidence>
<feature type="region of interest" description="Disordered" evidence="1">
    <location>
        <begin position="384"/>
        <end position="408"/>
    </location>
</feature>
<proteinExistence type="predicted"/>
<dbReference type="Gramene" id="Kaladp0086s0054.1.v1.1">
    <property type="protein sequence ID" value="Kaladp0086s0054.1.v1.1.CDS.1"/>
    <property type="gene ID" value="Kaladp0086s0054.v1.1"/>
</dbReference>
<reference evidence="4" key="1">
    <citation type="submission" date="2021-01" db="UniProtKB">
        <authorList>
            <consortium name="EnsemblPlants"/>
        </authorList>
    </citation>
    <scope>IDENTIFICATION</scope>
</reference>
<keyword evidence="5" id="KW-1185">Reference proteome</keyword>